<evidence type="ECO:0000256" key="6">
    <source>
        <dbReference type="RuleBase" id="RU004005"/>
    </source>
</evidence>
<dbReference type="PANTHER" id="PTHR13501:SF8">
    <property type="entry name" value="LARGE RIBOSOMAL SUBUNIT PROTEIN UL22M"/>
    <property type="match status" value="1"/>
</dbReference>
<evidence type="ECO:0000256" key="1">
    <source>
        <dbReference type="ARBA" id="ARBA00009451"/>
    </source>
</evidence>
<reference evidence="7 8" key="1">
    <citation type="submission" date="2022-12" db="EMBL/GenBank/DDBJ databases">
        <title>Chromosome-level genome of Tegillarca granosa.</title>
        <authorList>
            <person name="Kim J."/>
        </authorList>
    </citation>
    <scope>NUCLEOTIDE SEQUENCE [LARGE SCALE GENOMIC DNA]</scope>
    <source>
        <strain evidence="7">Teg-2019</strain>
        <tissue evidence="7">Adductor muscle</tissue>
    </source>
</reference>
<keyword evidence="3 6" id="KW-0687">Ribonucleoprotein</keyword>
<evidence type="ECO:0000256" key="2">
    <source>
        <dbReference type="ARBA" id="ARBA00022980"/>
    </source>
</evidence>
<accession>A0ABQ9E2L2</accession>
<evidence type="ECO:0000256" key="3">
    <source>
        <dbReference type="ARBA" id="ARBA00023274"/>
    </source>
</evidence>
<dbReference type="PANTHER" id="PTHR13501">
    <property type="entry name" value="CHLOROPLAST 50S RIBOSOMAL PROTEIN L22-RELATED"/>
    <property type="match status" value="1"/>
</dbReference>
<sequence>MQERQGHVNNFRMQNPVKLCTSLLKSGALGRSLFNKTILPATVISKRGINKRKDEPVVTQHGLFSLPTKWMKYNDIVYPPQKEGEPRRPAEICYVKLHQKYSPDKLWYTAKMIRGMSIDEALKQLSFDKHKGAKIIKEALLEAQEMAVRDFNVEFKSNLWIESSNTGKGKVVKGITKKNPGIIHYRYSHYFVRLREGTPPKDYYPRRPTGYEKMEDYIKEQRSRRIKFDL</sequence>
<comment type="similarity">
    <text evidence="1 6">Belongs to the universal ribosomal protein uL22 family.</text>
</comment>
<name>A0ABQ9E2L2_TEGGR</name>
<dbReference type="Pfam" id="PF00237">
    <property type="entry name" value="Ribosomal_L22"/>
    <property type="match status" value="1"/>
</dbReference>
<dbReference type="InterPro" id="IPR001063">
    <property type="entry name" value="Ribosomal_uL22"/>
</dbReference>
<evidence type="ECO:0000313" key="8">
    <source>
        <dbReference type="Proteomes" id="UP001217089"/>
    </source>
</evidence>
<comment type="caution">
    <text evidence="7">The sequence shown here is derived from an EMBL/GenBank/DDBJ whole genome shotgun (WGS) entry which is preliminary data.</text>
</comment>
<evidence type="ECO:0000256" key="4">
    <source>
        <dbReference type="ARBA" id="ARBA00035286"/>
    </source>
</evidence>
<dbReference type="EMBL" id="JARBDR010000923">
    <property type="protein sequence ID" value="KAJ8297765.1"/>
    <property type="molecule type" value="Genomic_DNA"/>
</dbReference>
<proteinExistence type="inferred from homology"/>
<keyword evidence="2 6" id="KW-0689">Ribosomal protein</keyword>
<dbReference type="InterPro" id="IPR047867">
    <property type="entry name" value="Ribosomal_uL22_bac/org-type"/>
</dbReference>
<dbReference type="InterPro" id="IPR036394">
    <property type="entry name" value="Ribosomal_uL22_sf"/>
</dbReference>
<organism evidence="7 8">
    <name type="scientific">Tegillarca granosa</name>
    <name type="common">Malaysian cockle</name>
    <name type="synonym">Anadara granosa</name>
    <dbReference type="NCBI Taxonomy" id="220873"/>
    <lineage>
        <taxon>Eukaryota</taxon>
        <taxon>Metazoa</taxon>
        <taxon>Spiralia</taxon>
        <taxon>Lophotrochozoa</taxon>
        <taxon>Mollusca</taxon>
        <taxon>Bivalvia</taxon>
        <taxon>Autobranchia</taxon>
        <taxon>Pteriomorphia</taxon>
        <taxon>Arcoida</taxon>
        <taxon>Arcoidea</taxon>
        <taxon>Arcidae</taxon>
        <taxon>Tegillarca</taxon>
    </lineage>
</organism>
<dbReference type="Gene3D" id="3.90.470.10">
    <property type="entry name" value="Ribosomal protein L22/L17"/>
    <property type="match status" value="1"/>
</dbReference>
<dbReference type="SUPFAM" id="SSF54843">
    <property type="entry name" value="Ribosomal protein L22"/>
    <property type="match status" value="1"/>
</dbReference>
<dbReference type="Proteomes" id="UP001217089">
    <property type="component" value="Unassembled WGS sequence"/>
</dbReference>
<gene>
    <name evidence="7" type="ORF">KUTeg_024296</name>
</gene>
<evidence type="ECO:0000256" key="5">
    <source>
        <dbReference type="ARBA" id="ARBA00035506"/>
    </source>
</evidence>
<evidence type="ECO:0000313" key="7">
    <source>
        <dbReference type="EMBL" id="KAJ8297765.1"/>
    </source>
</evidence>
<protein>
    <recommendedName>
        <fullName evidence="4">Large ribosomal subunit protein uL22m</fullName>
    </recommendedName>
    <alternativeName>
        <fullName evidence="5">39S ribosomal protein L22, mitochondrial</fullName>
    </alternativeName>
</protein>
<keyword evidence="8" id="KW-1185">Reference proteome</keyword>